<dbReference type="AlphaFoldDB" id="A0A6G1H216"/>
<keyword evidence="2" id="KW-1185">Reference proteome</keyword>
<gene>
    <name evidence="1" type="ORF">K402DRAFT_62040</name>
</gene>
<accession>A0A6G1H216</accession>
<organism evidence="1 2">
    <name type="scientific">Aulographum hederae CBS 113979</name>
    <dbReference type="NCBI Taxonomy" id="1176131"/>
    <lineage>
        <taxon>Eukaryota</taxon>
        <taxon>Fungi</taxon>
        <taxon>Dikarya</taxon>
        <taxon>Ascomycota</taxon>
        <taxon>Pezizomycotina</taxon>
        <taxon>Dothideomycetes</taxon>
        <taxon>Pleosporomycetidae</taxon>
        <taxon>Aulographales</taxon>
        <taxon>Aulographaceae</taxon>
    </lineage>
</organism>
<evidence type="ECO:0000313" key="2">
    <source>
        <dbReference type="Proteomes" id="UP000800041"/>
    </source>
</evidence>
<dbReference type="EMBL" id="ML977154">
    <property type="protein sequence ID" value="KAF1987049.1"/>
    <property type="molecule type" value="Genomic_DNA"/>
</dbReference>
<reference evidence="1" key="1">
    <citation type="journal article" date="2020" name="Stud. Mycol.">
        <title>101 Dothideomycetes genomes: a test case for predicting lifestyles and emergence of pathogens.</title>
        <authorList>
            <person name="Haridas S."/>
            <person name="Albert R."/>
            <person name="Binder M."/>
            <person name="Bloem J."/>
            <person name="Labutti K."/>
            <person name="Salamov A."/>
            <person name="Andreopoulos B."/>
            <person name="Baker S."/>
            <person name="Barry K."/>
            <person name="Bills G."/>
            <person name="Bluhm B."/>
            <person name="Cannon C."/>
            <person name="Castanera R."/>
            <person name="Culley D."/>
            <person name="Daum C."/>
            <person name="Ezra D."/>
            <person name="Gonzalez J."/>
            <person name="Henrissat B."/>
            <person name="Kuo A."/>
            <person name="Liang C."/>
            <person name="Lipzen A."/>
            <person name="Lutzoni F."/>
            <person name="Magnuson J."/>
            <person name="Mondo S."/>
            <person name="Nolan M."/>
            <person name="Ohm R."/>
            <person name="Pangilinan J."/>
            <person name="Park H.-J."/>
            <person name="Ramirez L."/>
            <person name="Alfaro M."/>
            <person name="Sun H."/>
            <person name="Tritt A."/>
            <person name="Yoshinaga Y."/>
            <person name="Zwiers L.-H."/>
            <person name="Turgeon B."/>
            <person name="Goodwin S."/>
            <person name="Spatafora J."/>
            <person name="Crous P."/>
            <person name="Grigoriev I."/>
        </authorList>
    </citation>
    <scope>NUCLEOTIDE SEQUENCE</scope>
    <source>
        <strain evidence="1">CBS 113979</strain>
    </source>
</reference>
<dbReference type="Proteomes" id="UP000800041">
    <property type="component" value="Unassembled WGS sequence"/>
</dbReference>
<evidence type="ECO:0000313" key="1">
    <source>
        <dbReference type="EMBL" id="KAF1987049.1"/>
    </source>
</evidence>
<protein>
    <submittedName>
        <fullName evidence="1">Uncharacterized protein</fullName>
    </submittedName>
</protein>
<sequence>MLSAYPSGACPHTLAGLVHYLLQTFSSLYFLTCIQLSQLINLTERYSPALTCKSSESSFSIVFAFFQCDSKASTAPSRTFMACRLDQ</sequence>
<proteinExistence type="predicted"/>
<name>A0A6G1H216_9PEZI</name>